<keyword evidence="1" id="KW-0805">Transcription regulation</keyword>
<evidence type="ECO:0000259" key="4">
    <source>
        <dbReference type="PROSITE" id="PS50949"/>
    </source>
</evidence>
<keyword evidence="6" id="KW-1185">Reference proteome</keyword>
<evidence type="ECO:0000313" key="6">
    <source>
        <dbReference type="Proteomes" id="UP000484076"/>
    </source>
</evidence>
<dbReference type="PANTHER" id="PTHR44846">
    <property type="entry name" value="MANNOSYL-D-GLYCERATE TRANSPORT/METABOLISM SYSTEM REPRESSOR MNGR-RELATED"/>
    <property type="match status" value="1"/>
</dbReference>
<dbReference type="Pfam" id="PF07702">
    <property type="entry name" value="UTRA"/>
    <property type="match status" value="1"/>
</dbReference>
<evidence type="ECO:0000256" key="3">
    <source>
        <dbReference type="ARBA" id="ARBA00023163"/>
    </source>
</evidence>
<dbReference type="GO" id="GO:0003700">
    <property type="term" value="F:DNA-binding transcription factor activity"/>
    <property type="evidence" value="ECO:0007669"/>
    <property type="project" value="InterPro"/>
</dbReference>
<dbReference type="Proteomes" id="UP000484076">
    <property type="component" value="Unassembled WGS sequence"/>
</dbReference>
<name>A0A8X8GY58_9RHOB</name>
<dbReference type="InterPro" id="IPR011663">
    <property type="entry name" value="UTRA"/>
</dbReference>
<gene>
    <name evidence="5" type="primary">phnF</name>
    <name evidence="5" type="ORF">GEU84_004175</name>
</gene>
<dbReference type="InterPro" id="IPR000524">
    <property type="entry name" value="Tscrpt_reg_HTH_GntR"/>
</dbReference>
<reference evidence="5" key="1">
    <citation type="submission" date="2020-05" db="EMBL/GenBank/DDBJ databases">
        <title>Fertoebacter nigrum gen. nov., sp. nov., a new member of the family Rhodobacteraceae.</title>
        <authorList>
            <person name="Szuroczki S."/>
            <person name="Abbaszade G."/>
            <person name="Buni D."/>
            <person name="Schumann P."/>
            <person name="Toth E."/>
        </authorList>
    </citation>
    <scope>NUCLEOTIDE SEQUENCE</scope>
    <source>
        <strain evidence="5">RG-N-1a</strain>
    </source>
</reference>
<dbReference type="SMART" id="SM00345">
    <property type="entry name" value="HTH_GNTR"/>
    <property type="match status" value="1"/>
</dbReference>
<protein>
    <submittedName>
        <fullName evidence="5">Phosphonate metabolism transcriptional regulator PhnF</fullName>
    </submittedName>
</protein>
<dbReference type="GO" id="GO:0003677">
    <property type="term" value="F:DNA binding"/>
    <property type="evidence" value="ECO:0007669"/>
    <property type="project" value="UniProtKB-KW"/>
</dbReference>
<evidence type="ECO:0000256" key="1">
    <source>
        <dbReference type="ARBA" id="ARBA00023015"/>
    </source>
</evidence>
<dbReference type="SUPFAM" id="SSF46785">
    <property type="entry name" value="Winged helix' DNA-binding domain"/>
    <property type="match status" value="1"/>
</dbReference>
<dbReference type="RefSeq" id="WP_152824361.1">
    <property type="nucleotide sequence ID" value="NZ_WHUT02000002.1"/>
</dbReference>
<dbReference type="Gene3D" id="1.10.10.10">
    <property type="entry name" value="Winged helix-like DNA-binding domain superfamily/Winged helix DNA-binding domain"/>
    <property type="match status" value="1"/>
</dbReference>
<dbReference type="NCBIfam" id="TIGR02325">
    <property type="entry name" value="C_P_lyase_phnF"/>
    <property type="match status" value="1"/>
</dbReference>
<dbReference type="PANTHER" id="PTHR44846:SF1">
    <property type="entry name" value="MANNOSYL-D-GLYCERATE TRANSPORT_METABOLISM SYSTEM REPRESSOR MNGR-RELATED"/>
    <property type="match status" value="1"/>
</dbReference>
<dbReference type="PRINTS" id="PR00035">
    <property type="entry name" value="HTHGNTR"/>
</dbReference>
<keyword evidence="2" id="KW-0238">DNA-binding</keyword>
<evidence type="ECO:0000256" key="2">
    <source>
        <dbReference type="ARBA" id="ARBA00023125"/>
    </source>
</evidence>
<organism evidence="5 6">
    <name type="scientific">Fertoeibacter niger</name>
    <dbReference type="NCBI Taxonomy" id="2656921"/>
    <lineage>
        <taxon>Bacteria</taxon>
        <taxon>Pseudomonadati</taxon>
        <taxon>Pseudomonadota</taxon>
        <taxon>Alphaproteobacteria</taxon>
        <taxon>Rhodobacterales</taxon>
        <taxon>Paracoccaceae</taxon>
        <taxon>Fertoeibacter</taxon>
    </lineage>
</organism>
<dbReference type="InterPro" id="IPR036390">
    <property type="entry name" value="WH_DNA-bd_sf"/>
</dbReference>
<comment type="caution">
    <text evidence="5">The sequence shown here is derived from an EMBL/GenBank/DDBJ whole genome shotgun (WGS) entry which is preliminary data.</text>
</comment>
<dbReference type="InterPro" id="IPR050679">
    <property type="entry name" value="Bact_HTH_transcr_reg"/>
</dbReference>
<feature type="domain" description="HTH gntR-type" evidence="4">
    <location>
        <begin position="13"/>
        <end position="81"/>
    </location>
</feature>
<dbReference type="InterPro" id="IPR028978">
    <property type="entry name" value="Chorismate_lyase_/UTRA_dom_sf"/>
</dbReference>
<dbReference type="CDD" id="cd07377">
    <property type="entry name" value="WHTH_GntR"/>
    <property type="match status" value="1"/>
</dbReference>
<dbReference type="Gene3D" id="3.40.1410.10">
    <property type="entry name" value="Chorismate lyase-like"/>
    <property type="match status" value="1"/>
</dbReference>
<accession>A0A8X8GY58</accession>
<sequence>MTATTPRPATPRPAIWKSIADALSAEIAEGHYAPGDRLPTEAQLSARFGVNRHTVRHGLAALAETGLVHARRGAGVFVAAKPTDYPLGRRVRFHQNLAATGRTASRQTLRLETRKADAREAEALRLTPGAEVHVYEGLSLADGLPLAVFRSVFPAARFPGLLAHLGQTASVTAALAAEGLADYTRASTRLTAKPAQGTLALHLRLAEGAPILRSVAINVDPAGNPVEYGHTWFAGDRVTLTVAPE</sequence>
<keyword evidence="3" id="KW-0804">Transcription</keyword>
<dbReference type="PROSITE" id="PS50949">
    <property type="entry name" value="HTH_GNTR"/>
    <property type="match status" value="1"/>
</dbReference>
<dbReference type="SUPFAM" id="SSF64288">
    <property type="entry name" value="Chorismate lyase-like"/>
    <property type="match status" value="1"/>
</dbReference>
<dbReference type="EMBL" id="WHUT02000002">
    <property type="protein sequence ID" value="NUB43571.1"/>
    <property type="molecule type" value="Genomic_DNA"/>
</dbReference>
<dbReference type="SMART" id="SM00866">
    <property type="entry name" value="UTRA"/>
    <property type="match status" value="1"/>
</dbReference>
<dbReference type="InterPro" id="IPR036388">
    <property type="entry name" value="WH-like_DNA-bd_sf"/>
</dbReference>
<dbReference type="AlphaFoldDB" id="A0A8X8GY58"/>
<evidence type="ECO:0000313" key="5">
    <source>
        <dbReference type="EMBL" id="NUB43571.1"/>
    </source>
</evidence>
<proteinExistence type="predicted"/>
<dbReference type="GO" id="GO:0045892">
    <property type="term" value="P:negative regulation of DNA-templated transcription"/>
    <property type="evidence" value="ECO:0007669"/>
    <property type="project" value="TreeGrafter"/>
</dbReference>
<dbReference type="InterPro" id="IPR012702">
    <property type="entry name" value="CP_lyase_PhnF"/>
</dbReference>
<dbReference type="Pfam" id="PF00392">
    <property type="entry name" value="GntR"/>
    <property type="match status" value="1"/>
</dbReference>